<organism evidence="1">
    <name type="scientific">Rodentolepis nana</name>
    <name type="common">Dwarf tapeworm</name>
    <name type="synonym">Hymenolepis nana</name>
    <dbReference type="NCBI Taxonomy" id="102285"/>
    <lineage>
        <taxon>Eukaryota</taxon>
        <taxon>Metazoa</taxon>
        <taxon>Spiralia</taxon>
        <taxon>Lophotrochozoa</taxon>
        <taxon>Platyhelminthes</taxon>
        <taxon>Cestoda</taxon>
        <taxon>Eucestoda</taxon>
        <taxon>Cyclophyllidea</taxon>
        <taxon>Hymenolepididae</taxon>
        <taxon>Rodentolepis</taxon>
    </lineage>
</organism>
<proteinExistence type="predicted"/>
<name>A0A0R3TVH0_RODNA</name>
<reference evidence="1" key="1">
    <citation type="submission" date="2017-02" db="UniProtKB">
        <authorList>
            <consortium name="WormBaseParasite"/>
        </authorList>
    </citation>
    <scope>IDENTIFICATION</scope>
</reference>
<protein>
    <submittedName>
        <fullName evidence="1">Protein kinase domain-containing protein</fullName>
    </submittedName>
</protein>
<evidence type="ECO:0000313" key="1">
    <source>
        <dbReference type="WBParaSite" id="HNAJ_0001181801-mRNA-1"/>
    </source>
</evidence>
<sequence>LMSVLFPSEVSSLNITATDLMVLLKVSIGQRRQIIHRPSSPVSMPLTMMEMHLWGGLAYLNGGIFEGDFGSAVLMLQSGA</sequence>
<accession>A0A0R3TVH0</accession>
<dbReference type="AlphaFoldDB" id="A0A0R3TVH0"/>
<dbReference type="WBParaSite" id="HNAJ_0001181801-mRNA-1">
    <property type="protein sequence ID" value="HNAJ_0001181801-mRNA-1"/>
    <property type="gene ID" value="HNAJ_0001181801"/>
</dbReference>